<keyword evidence="3 7" id="KW-0862">Zinc</keyword>
<dbReference type="PANTHER" id="PTHR11002:SF79">
    <property type="entry name" value="CARBONIC ANHYDRASE 2"/>
    <property type="match status" value="1"/>
</dbReference>
<evidence type="ECO:0000313" key="9">
    <source>
        <dbReference type="Proteomes" id="UP000668403"/>
    </source>
</evidence>
<gene>
    <name evidence="8" type="ORF">J4H85_13225</name>
</gene>
<dbReference type="SMART" id="SM00947">
    <property type="entry name" value="Pro_CA"/>
    <property type="match status" value="1"/>
</dbReference>
<evidence type="ECO:0000256" key="1">
    <source>
        <dbReference type="ARBA" id="ARBA00006217"/>
    </source>
</evidence>
<proteinExistence type="inferred from homology"/>
<dbReference type="EC" id="4.2.1.1" evidence="2"/>
<dbReference type="PANTHER" id="PTHR11002">
    <property type="entry name" value="CARBONIC ANHYDRASE"/>
    <property type="match status" value="1"/>
</dbReference>
<dbReference type="Proteomes" id="UP000668403">
    <property type="component" value="Unassembled WGS sequence"/>
</dbReference>
<dbReference type="Pfam" id="PF00484">
    <property type="entry name" value="Pro_CA"/>
    <property type="match status" value="1"/>
</dbReference>
<dbReference type="InterPro" id="IPR036874">
    <property type="entry name" value="Carbonic_anhydrase_sf"/>
</dbReference>
<evidence type="ECO:0000256" key="5">
    <source>
        <dbReference type="ARBA" id="ARBA00024993"/>
    </source>
</evidence>
<keyword evidence="4" id="KW-0456">Lyase</keyword>
<dbReference type="EMBL" id="JAGFBF010000006">
    <property type="protein sequence ID" value="MBO2990959.1"/>
    <property type="molecule type" value="Genomic_DNA"/>
</dbReference>
<dbReference type="RefSeq" id="WP_208240605.1">
    <property type="nucleotide sequence ID" value="NZ_BAAAQU010000001.1"/>
</dbReference>
<comment type="caution">
    <text evidence="8">The sequence shown here is derived from an EMBL/GenBank/DDBJ whole genome shotgun (WGS) entry which is preliminary data.</text>
</comment>
<evidence type="ECO:0000256" key="2">
    <source>
        <dbReference type="ARBA" id="ARBA00012925"/>
    </source>
</evidence>
<evidence type="ECO:0000256" key="4">
    <source>
        <dbReference type="ARBA" id="ARBA00023239"/>
    </source>
</evidence>
<feature type="binding site" evidence="7">
    <location>
        <position position="106"/>
    </location>
    <ligand>
        <name>Zn(2+)</name>
        <dbReference type="ChEBI" id="CHEBI:29105"/>
    </ligand>
</feature>
<organism evidence="8 9">
    <name type="scientific">Leucobacter tardus</name>
    <dbReference type="NCBI Taxonomy" id="501483"/>
    <lineage>
        <taxon>Bacteria</taxon>
        <taxon>Bacillati</taxon>
        <taxon>Actinomycetota</taxon>
        <taxon>Actinomycetes</taxon>
        <taxon>Micrococcales</taxon>
        <taxon>Microbacteriaceae</taxon>
        <taxon>Leucobacter</taxon>
    </lineage>
</organism>
<dbReference type="InterPro" id="IPR001765">
    <property type="entry name" value="Carbonic_anhydrase"/>
</dbReference>
<comment type="cofactor">
    <cofactor evidence="7">
        <name>Zn(2+)</name>
        <dbReference type="ChEBI" id="CHEBI:29105"/>
    </cofactor>
    <text evidence="7">Binds 1 zinc ion per subunit.</text>
</comment>
<feature type="binding site" evidence="7">
    <location>
        <position position="109"/>
    </location>
    <ligand>
        <name>Zn(2+)</name>
        <dbReference type="ChEBI" id="CHEBI:29105"/>
    </ligand>
</feature>
<feature type="binding site" evidence="7">
    <location>
        <position position="55"/>
    </location>
    <ligand>
        <name>Zn(2+)</name>
        <dbReference type="ChEBI" id="CHEBI:29105"/>
    </ligand>
</feature>
<dbReference type="GO" id="GO:0004089">
    <property type="term" value="F:carbonate dehydratase activity"/>
    <property type="evidence" value="ECO:0007669"/>
    <property type="project" value="UniProtKB-EC"/>
</dbReference>
<dbReference type="GO" id="GO:0015976">
    <property type="term" value="P:carbon utilization"/>
    <property type="evidence" value="ECO:0007669"/>
    <property type="project" value="InterPro"/>
</dbReference>
<dbReference type="AlphaFoldDB" id="A0A939TP68"/>
<comment type="similarity">
    <text evidence="1">Belongs to the beta-class carbonic anhydrase family.</text>
</comment>
<keyword evidence="9" id="KW-1185">Reference proteome</keyword>
<evidence type="ECO:0000256" key="3">
    <source>
        <dbReference type="ARBA" id="ARBA00022833"/>
    </source>
</evidence>
<evidence type="ECO:0000256" key="7">
    <source>
        <dbReference type="PIRSR" id="PIRSR601765-1"/>
    </source>
</evidence>
<sequence length="230" mass="24053">MTAPRVTPQQAWDALRQGNTRFIEGTPQHPRQDVERRSELQAVQTPDAALFGCADSRLSAEIIFDAGLGDLFVARNMGHVVAESITASMEYAVSELGVAIIVVLAHDSCGAVAAAIDRASSTPTPVPQAVENVLGSIVPSVQQLWLAEHTDTPYADPANIDADHVGRIHLAATVSELLRSSRIISDAVAAGQLAVVGCQYRLAEGFAVPLSAVGPLDLASSGAPDLASRA</sequence>
<dbReference type="PROSITE" id="PS00704">
    <property type="entry name" value="PROK_CO2_ANHYDRASE_1"/>
    <property type="match status" value="1"/>
</dbReference>
<evidence type="ECO:0000313" key="8">
    <source>
        <dbReference type="EMBL" id="MBO2990959.1"/>
    </source>
</evidence>
<accession>A0A939TP68</accession>
<comment type="function">
    <text evidence="5">Catalyzes the reversible hydration of carbon dioxide to form bicarbonate.</text>
</comment>
<feature type="binding site" evidence="7">
    <location>
        <position position="53"/>
    </location>
    <ligand>
        <name>Zn(2+)</name>
        <dbReference type="ChEBI" id="CHEBI:29105"/>
    </ligand>
</feature>
<dbReference type="GO" id="GO:0008270">
    <property type="term" value="F:zinc ion binding"/>
    <property type="evidence" value="ECO:0007669"/>
    <property type="project" value="InterPro"/>
</dbReference>
<comment type="catalytic activity">
    <reaction evidence="6">
        <text>hydrogencarbonate + H(+) = CO2 + H2O</text>
        <dbReference type="Rhea" id="RHEA:10748"/>
        <dbReference type="ChEBI" id="CHEBI:15377"/>
        <dbReference type="ChEBI" id="CHEBI:15378"/>
        <dbReference type="ChEBI" id="CHEBI:16526"/>
        <dbReference type="ChEBI" id="CHEBI:17544"/>
        <dbReference type="EC" id="4.2.1.1"/>
    </reaction>
</comment>
<reference evidence="8" key="1">
    <citation type="submission" date="2021-03" db="EMBL/GenBank/DDBJ databases">
        <title>Leucobacter chromiisoli sp. nov., isolated from chromium-containing soil of chemical plant.</title>
        <authorList>
            <person name="Xu Z."/>
        </authorList>
    </citation>
    <scope>NUCLEOTIDE SEQUENCE</scope>
    <source>
        <strain evidence="8">K 70/01</strain>
    </source>
</reference>
<keyword evidence="7" id="KW-0479">Metal-binding</keyword>
<protein>
    <recommendedName>
        <fullName evidence="2">carbonic anhydrase</fullName>
        <ecNumber evidence="2">4.2.1.1</ecNumber>
    </recommendedName>
</protein>
<evidence type="ECO:0000256" key="6">
    <source>
        <dbReference type="ARBA" id="ARBA00048348"/>
    </source>
</evidence>
<dbReference type="Gene3D" id="3.40.1050.10">
    <property type="entry name" value="Carbonic anhydrase"/>
    <property type="match status" value="1"/>
</dbReference>
<dbReference type="InterPro" id="IPR015892">
    <property type="entry name" value="Carbonic_anhydrase_CS"/>
</dbReference>
<name>A0A939TP68_9MICO</name>
<dbReference type="SUPFAM" id="SSF53056">
    <property type="entry name" value="beta-carbonic anhydrase, cab"/>
    <property type="match status" value="1"/>
</dbReference>